<dbReference type="Proteomes" id="UP000298642">
    <property type="component" value="Chromosome"/>
</dbReference>
<accession>A0A4D7AFA4</accession>
<keyword evidence="2" id="KW-1185">Reference proteome</keyword>
<evidence type="ECO:0000313" key="2">
    <source>
        <dbReference type="Proteomes" id="UP000298642"/>
    </source>
</evidence>
<evidence type="ECO:0000313" key="1">
    <source>
        <dbReference type="EMBL" id="QCI58064.1"/>
    </source>
</evidence>
<name>A0A4D7AFA4_9FIRM</name>
<proteinExistence type="predicted"/>
<dbReference type="GeneID" id="89522785"/>
<sequence>MTEENYNYRTSQKLLRNQFPGKGKLKIPIIPKFQESPGDFDDLLLIGFDKTHLEDQNHLDRMVHFFLYDYRFERVWKNPDNDIEKLSRYRAVLSPDFSMYLEMAPVMQLYNVFRNRWCGAYWASKGLRVIPTVNWGDESTFDFCFEGIEKGSVVAVSTYMASEHDNRCDQKEWFMAGYNEMLRRIDPEKIICYNTPFPEMQGNIIHVDYERSSWRYMNYERSFHREDLDAFKIGGTSSNNRDTIEPYLIGKGGGSAYGGEIKPSKPEDERFWGEPGETKYTYTAKGELIETLIGPDGKAYLEIHHTNHGFPKYHEVPHQHSIIWDQSGFHFGKEQTTKSFLYGRNTNMATWVGTNSLEDNRFKTISDFKQCMRRGGEVQFEWNGVLYCCFGCISPAADAAPKMVICQAGSVEVNTRTEKWCDTADEILEYMVGGDRLRDVITQVKVWERTI</sequence>
<reference evidence="2" key="1">
    <citation type="submission" date="2018-12" db="EMBL/GenBank/DDBJ databases">
        <title>Dusodibacter welbiota gen. nov., sp. nov., isolated from human faeces and emended description of the Oscillibacter genus.</title>
        <authorList>
            <person name="Le Roy T."/>
            <person name="Van der Smissen P."/>
            <person name="Delzenne N."/>
            <person name="Muccioli G."/>
            <person name="Collet J.F."/>
            <person name="Cani P.D."/>
        </authorList>
    </citation>
    <scope>NUCLEOTIDE SEQUENCE [LARGE SCALE GENOMIC DNA]</scope>
    <source>
        <strain evidence="2">J115</strain>
    </source>
</reference>
<dbReference type="KEGG" id="obj:EIO64_01515"/>
<dbReference type="EMBL" id="CP034413">
    <property type="protein sequence ID" value="QCI58064.1"/>
    <property type="molecule type" value="Genomic_DNA"/>
</dbReference>
<dbReference type="Pfam" id="PF14386">
    <property type="entry name" value="DUF4417"/>
    <property type="match status" value="1"/>
</dbReference>
<organism evidence="1 2">
    <name type="scientific">Dysosmobacter welbionis</name>
    <dbReference type="NCBI Taxonomy" id="2093857"/>
    <lineage>
        <taxon>Bacteria</taxon>
        <taxon>Bacillati</taxon>
        <taxon>Bacillota</taxon>
        <taxon>Clostridia</taxon>
        <taxon>Eubacteriales</taxon>
        <taxon>Oscillospiraceae</taxon>
        <taxon>Dysosmobacter</taxon>
    </lineage>
</organism>
<dbReference type="RefSeq" id="WP_119311113.1">
    <property type="nucleotide sequence ID" value="NZ_CP034413.3"/>
</dbReference>
<gene>
    <name evidence="1" type="ORF">EIO64_01515</name>
</gene>
<protein>
    <submittedName>
        <fullName evidence="1">DUF4417 domain-containing protein</fullName>
    </submittedName>
</protein>
<dbReference type="InterPro" id="IPR025530">
    <property type="entry name" value="DUF4417"/>
</dbReference>
<dbReference type="AlphaFoldDB" id="A0A4D7AFA4"/>